<keyword evidence="3" id="KW-1185">Reference proteome</keyword>
<feature type="chain" id="PRO_5043488647" description="Transporter" evidence="1">
    <location>
        <begin position="22"/>
        <end position="282"/>
    </location>
</feature>
<sequence>MMKNLYILLSLLISVPSISWAGGGWPQKKGKLYLKLGQYSILAKHYYSPAGHVLDITTTGYHATSLYGEWGITDKFTAIAYFPFFVRSTLNKVERPDGQLVQKGDELNSIGDADITLKYGILKAGPYVGALSLTLGVPLGEPSGGRTELLQSGDGEFNQMLTFELSRSFGKGHQYVSLLLGFNNRTENFSDEFRYGAEFGAKVKRFWLIARLYGIESFENGNEAIIANNGIFSNNLEYLSLSPEIAYEWSEQMGVSVGAGFALQGKRILADPSFSMGIYLKI</sequence>
<evidence type="ECO:0000313" key="2">
    <source>
        <dbReference type="EMBL" id="MEN7550530.1"/>
    </source>
</evidence>
<protein>
    <recommendedName>
        <fullName evidence="4">Transporter</fullName>
    </recommendedName>
</protein>
<evidence type="ECO:0000313" key="3">
    <source>
        <dbReference type="Proteomes" id="UP001403385"/>
    </source>
</evidence>
<dbReference type="AlphaFoldDB" id="A0AAW9SDC6"/>
<organism evidence="2 3">
    <name type="scientific">Rapidithrix thailandica</name>
    <dbReference type="NCBI Taxonomy" id="413964"/>
    <lineage>
        <taxon>Bacteria</taxon>
        <taxon>Pseudomonadati</taxon>
        <taxon>Bacteroidota</taxon>
        <taxon>Cytophagia</taxon>
        <taxon>Cytophagales</taxon>
        <taxon>Flammeovirgaceae</taxon>
        <taxon>Rapidithrix</taxon>
    </lineage>
</organism>
<evidence type="ECO:0000256" key="1">
    <source>
        <dbReference type="SAM" id="SignalP"/>
    </source>
</evidence>
<feature type="signal peptide" evidence="1">
    <location>
        <begin position="1"/>
        <end position="21"/>
    </location>
</feature>
<dbReference type="RefSeq" id="WP_346823313.1">
    <property type="nucleotide sequence ID" value="NZ_JBDKWZ010000014.1"/>
</dbReference>
<evidence type="ECO:0008006" key="4">
    <source>
        <dbReference type="Google" id="ProtNLM"/>
    </source>
</evidence>
<reference evidence="2 3" key="1">
    <citation type="submission" date="2024-04" db="EMBL/GenBank/DDBJ databases">
        <title>Novel genus in family Flammeovirgaceae.</title>
        <authorList>
            <person name="Nguyen T.H."/>
            <person name="Vuong T.Q."/>
            <person name="Le H."/>
            <person name="Kim S.-G."/>
        </authorList>
    </citation>
    <scope>NUCLEOTIDE SEQUENCE [LARGE SCALE GENOMIC DNA]</scope>
    <source>
        <strain evidence="2 3">JCM 23209</strain>
    </source>
</reference>
<name>A0AAW9SDC6_9BACT</name>
<dbReference type="EMBL" id="JBDKWZ010000014">
    <property type="protein sequence ID" value="MEN7550530.1"/>
    <property type="molecule type" value="Genomic_DNA"/>
</dbReference>
<gene>
    <name evidence="2" type="ORF">AAG747_21600</name>
</gene>
<dbReference type="Proteomes" id="UP001403385">
    <property type="component" value="Unassembled WGS sequence"/>
</dbReference>
<proteinExistence type="predicted"/>
<keyword evidence="1" id="KW-0732">Signal</keyword>
<comment type="caution">
    <text evidence="2">The sequence shown here is derived from an EMBL/GenBank/DDBJ whole genome shotgun (WGS) entry which is preliminary data.</text>
</comment>
<accession>A0AAW9SDC6</accession>